<gene>
    <name evidence="2" type="ORF">GQS40_03470</name>
</gene>
<dbReference type="EMBL" id="WSZI01000013">
    <property type="protein sequence ID" value="MWN20732.1"/>
    <property type="molecule type" value="Genomic_DNA"/>
</dbReference>
<dbReference type="Gene3D" id="3.40.50.1820">
    <property type="entry name" value="alpha/beta hydrolase"/>
    <property type="match status" value="1"/>
</dbReference>
<accession>A0A6L7AAA9</accession>
<protein>
    <submittedName>
        <fullName evidence="2">Alpha/beta fold hydrolase</fullName>
    </submittedName>
</protein>
<sequence length="260" mass="28617">MVYITTNDNVQLAYHVHGIGQPIILIAGYSGNQATWTAQIPAFVAAGYQVITYDRRNHGQSDQVAYGMRLSRHGMDLATIISALALKQPILLGHSMGASTIWAYLSLFGDADIRAVITEDQIPKMIQTADWPYGLLGADGQHLQAALTQLPVTKLTNMKLSADIKRAIGQHFQPFDFKLNAPLLLNSAVQDWRDVLRREAVPHLFIAGGQSPLWPAEHAKVLAQMTAHGQYVILPEAGHIPHIEDPATFNDAVLTFLKRL</sequence>
<proteinExistence type="predicted"/>
<dbReference type="InterPro" id="IPR029058">
    <property type="entry name" value="AB_hydrolase_fold"/>
</dbReference>
<name>A0A6L7AAA9_LEULA</name>
<evidence type="ECO:0000313" key="3">
    <source>
        <dbReference type="Proteomes" id="UP000478636"/>
    </source>
</evidence>
<keyword evidence="2" id="KW-0378">Hydrolase</keyword>
<dbReference type="RefSeq" id="WP_029509039.1">
    <property type="nucleotide sequence ID" value="NZ_DAITWI010000001.1"/>
</dbReference>
<dbReference type="SUPFAM" id="SSF53474">
    <property type="entry name" value="alpha/beta-Hydrolases"/>
    <property type="match status" value="1"/>
</dbReference>
<dbReference type="Pfam" id="PF00561">
    <property type="entry name" value="Abhydrolase_1"/>
    <property type="match status" value="1"/>
</dbReference>
<dbReference type="GO" id="GO:0016020">
    <property type="term" value="C:membrane"/>
    <property type="evidence" value="ECO:0007669"/>
    <property type="project" value="TreeGrafter"/>
</dbReference>
<dbReference type="Proteomes" id="UP000478636">
    <property type="component" value="Unassembled WGS sequence"/>
</dbReference>
<organism evidence="2 3">
    <name type="scientific">Leuconostoc lactis</name>
    <dbReference type="NCBI Taxonomy" id="1246"/>
    <lineage>
        <taxon>Bacteria</taxon>
        <taxon>Bacillati</taxon>
        <taxon>Bacillota</taxon>
        <taxon>Bacilli</taxon>
        <taxon>Lactobacillales</taxon>
        <taxon>Lactobacillaceae</taxon>
        <taxon>Leuconostoc</taxon>
    </lineage>
</organism>
<dbReference type="PANTHER" id="PTHR43798">
    <property type="entry name" value="MONOACYLGLYCEROL LIPASE"/>
    <property type="match status" value="1"/>
</dbReference>
<comment type="caution">
    <text evidence="2">The sequence shown here is derived from an EMBL/GenBank/DDBJ whole genome shotgun (WGS) entry which is preliminary data.</text>
</comment>
<dbReference type="GO" id="GO:0016787">
    <property type="term" value="F:hydrolase activity"/>
    <property type="evidence" value="ECO:0007669"/>
    <property type="project" value="UniProtKB-KW"/>
</dbReference>
<dbReference type="InterPro" id="IPR050266">
    <property type="entry name" value="AB_hydrolase_sf"/>
</dbReference>
<evidence type="ECO:0000313" key="2">
    <source>
        <dbReference type="EMBL" id="MWN20732.1"/>
    </source>
</evidence>
<evidence type="ECO:0000259" key="1">
    <source>
        <dbReference type="Pfam" id="PF00561"/>
    </source>
</evidence>
<reference evidence="2 3" key="1">
    <citation type="submission" date="2019-12" db="EMBL/GenBank/DDBJ databases">
        <title>Complete genome sequence of Leuconostoc lactis strain AVN1 provides insights into metabolic potential.</title>
        <authorList>
            <person name="Besrour N."/>
            <person name="Najjari A."/>
            <person name="Fhoula I."/>
            <person name="Jaballah S."/>
            <person name="Klibi N."/>
            <person name="Ouzari H.I."/>
        </authorList>
    </citation>
    <scope>NUCLEOTIDE SEQUENCE [LARGE SCALE GENOMIC DNA]</scope>
    <source>
        <strain evidence="2 3">AVN1</strain>
    </source>
</reference>
<dbReference type="PANTHER" id="PTHR43798:SF33">
    <property type="entry name" value="HYDROLASE, PUTATIVE (AFU_ORTHOLOGUE AFUA_2G14860)-RELATED"/>
    <property type="match status" value="1"/>
</dbReference>
<feature type="domain" description="AB hydrolase-1" evidence="1">
    <location>
        <begin position="22"/>
        <end position="246"/>
    </location>
</feature>
<dbReference type="InterPro" id="IPR000073">
    <property type="entry name" value="AB_hydrolase_1"/>
</dbReference>
<dbReference type="AlphaFoldDB" id="A0A6L7AAA9"/>